<reference evidence="3" key="2">
    <citation type="submission" date="2025-09" db="UniProtKB">
        <authorList>
            <consortium name="Ensembl"/>
        </authorList>
    </citation>
    <scope>IDENTIFICATION</scope>
</reference>
<name>A0A8C4QW33_EPTBU</name>
<feature type="compositionally biased region" description="Polar residues" evidence="2">
    <location>
        <begin position="11"/>
        <end position="23"/>
    </location>
</feature>
<proteinExistence type="predicted"/>
<evidence type="ECO:0000313" key="3">
    <source>
        <dbReference type="Ensembl" id="ENSEBUP00000021070.1"/>
    </source>
</evidence>
<dbReference type="GO" id="GO:0000922">
    <property type="term" value="C:spindle pole"/>
    <property type="evidence" value="ECO:0007669"/>
    <property type="project" value="TreeGrafter"/>
</dbReference>
<dbReference type="PANTHER" id="PTHR46657">
    <property type="entry name" value="CENTROSOMAL PROTEIN OF 128 KDA"/>
    <property type="match status" value="1"/>
</dbReference>
<feature type="region of interest" description="Disordered" evidence="2">
    <location>
        <begin position="85"/>
        <end position="116"/>
    </location>
</feature>
<dbReference type="PANTHER" id="PTHR46657:SF1">
    <property type="entry name" value="CENTROSOMAL PROTEIN OF 128 KDA"/>
    <property type="match status" value="1"/>
</dbReference>
<feature type="coiled-coil region" evidence="1">
    <location>
        <begin position="343"/>
        <end position="416"/>
    </location>
</feature>
<dbReference type="GeneTree" id="ENSGT00390000007020"/>
<feature type="compositionally biased region" description="Polar residues" evidence="2">
    <location>
        <begin position="85"/>
        <end position="100"/>
    </location>
</feature>
<evidence type="ECO:0000256" key="2">
    <source>
        <dbReference type="SAM" id="MobiDB-lite"/>
    </source>
</evidence>
<feature type="region of interest" description="Disordered" evidence="2">
    <location>
        <begin position="1"/>
        <end position="23"/>
    </location>
</feature>
<keyword evidence="4" id="KW-1185">Reference proteome</keyword>
<dbReference type="Ensembl" id="ENSEBUT00000021647.1">
    <property type="protein sequence ID" value="ENSEBUP00000021070.1"/>
    <property type="gene ID" value="ENSEBUG00000013024.1"/>
</dbReference>
<dbReference type="OMA" id="ITSTLQX"/>
<reference evidence="3" key="1">
    <citation type="submission" date="2025-08" db="UniProtKB">
        <authorList>
            <consortium name="Ensembl"/>
        </authorList>
    </citation>
    <scope>IDENTIFICATION</scope>
</reference>
<dbReference type="Proteomes" id="UP000694388">
    <property type="component" value="Unplaced"/>
</dbReference>
<dbReference type="GO" id="GO:0005814">
    <property type="term" value="C:centriole"/>
    <property type="evidence" value="ECO:0007669"/>
    <property type="project" value="TreeGrafter"/>
</dbReference>
<evidence type="ECO:0000313" key="4">
    <source>
        <dbReference type="Proteomes" id="UP000694388"/>
    </source>
</evidence>
<dbReference type="AlphaFoldDB" id="A0A8C4QW33"/>
<organism evidence="3 4">
    <name type="scientific">Eptatretus burgeri</name>
    <name type="common">Inshore hagfish</name>
    <dbReference type="NCBI Taxonomy" id="7764"/>
    <lineage>
        <taxon>Eukaryota</taxon>
        <taxon>Metazoa</taxon>
        <taxon>Chordata</taxon>
        <taxon>Craniata</taxon>
        <taxon>Vertebrata</taxon>
        <taxon>Cyclostomata</taxon>
        <taxon>Myxini</taxon>
        <taxon>Myxiniformes</taxon>
        <taxon>Myxinidae</taxon>
        <taxon>Eptatretinae</taxon>
        <taxon>Eptatretus</taxon>
    </lineage>
</organism>
<sequence length="715" mass="82820">MWQKSGGGRTTHLQSRCRSSSVPLSNDLSHRLQMLTGTLEATSLNLCDADDMLGQYQAHTTDQAEAMAQLRVSLEESIQQLRYQRASQRGQKFHPSSLSSYEFDKPARAQPQCRSTSPLRECHGVTRPKRLQAVHFSNGCTPHTQIQSVYHSLQDLSSDQLRLANDFEQEIERRTRIELDTQQSLRELSDMVRMSGVTDEVPSADLEKYEQQQLEMLQQLKKHGHKQQQTEPQRAVQPKRPIQVCHKAEEQIVKQGQRPMDAEGEVMQLSEVPSADVVMYEQQLQMLQPLKKKEGLCEEHGHKQQQTELRQAAQPSRLIQVNHEAEEQMVKQGQRLIDVEHEVIRLSAYLSKAEEQLANTEKKCEELKMKARAALRQWKTRCLAAEELSGQNARDAEAARSQLGAAAQQAETLRQELALAATWRKTQNEEGQRLEFALQMTFKRAEELDIEMRDLRKSTRKQDLILGHCESKIVCLEAERQKLQDEVTRLELEHRCKNDELAKIIDITKRRAEEAEGKVTFARKETCRLKEEVTKLMIQLEKERQFQEQKETDGQYSTGKMIRQQEEKAQNLINRTLSEKPSLEDTVQALKVKVMACNADCFAKLMQSENEVRERVVMLEAEMKSLIMTFEQEVQALCQVICKNSTDLHVVAESKRQVEPCRWLAETKARLQWLCGESRERQHREDQLRCQLHHCRKQLHDITYRMEAERQQTIE</sequence>
<accession>A0A8C4QW33</accession>
<feature type="coiled-coil region" evidence="1">
    <location>
        <begin position="466"/>
        <end position="550"/>
    </location>
</feature>
<keyword evidence="1" id="KW-0175">Coiled coil</keyword>
<protein>
    <submittedName>
        <fullName evidence="3">Uncharacterized protein</fullName>
    </submittedName>
</protein>
<evidence type="ECO:0000256" key="1">
    <source>
        <dbReference type="SAM" id="Coils"/>
    </source>
</evidence>
<dbReference type="InterPro" id="IPR026652">
    <property type="entry name" value="CEP128"/>
</dbReference>